<organism evidence="3 4">
    <name type="scientific">Nguyenibacter vanlangensis</name>
    <dbReference type="NCBI Taxonomy" id="1216886"/>
    <lineage>
        <taxon>Bacteria</taxon>
        <taxon>Pseudomonadati</taxon>
        <taxon>Pseudomonadota</taxon>
        <taxon>Alphaproteobacteria</taxon>
        <taxon>Acetobacterales</taxon>
        <taxon>Acetobacteraceae</taxon>
        <taxon>Nguyenibacter</taxon>
    </lineage>
</organism>
<protein>
    <submittedName>
        <fullName evidence="3">Glycosyltransferase family 4 protein</fullName>
    </submittedName>
</protein>
<dbReference type="SUPFAM" id="SSF53756">
    <property type="entry name" value="UDP-Glycosyltransferase/glycogen phosphorylase"/>
    <property type="match status" value="1"/>
</dbReference>
<dbReference type="EMBL" id="CP152276">
    <property type="protein sequence ID" value="XAE43793.1"/>
    <property type="molecule type" value="Genomic_DNA"/>
</dbReference>
<dbReference type="InterPro" id="IPR028098">
    <property type="entry name" value="Glyco_trans_4-like_N"/>
</dbReference>
<dbReference type="Proteomes" id="UP001449795">
    <property type="component" value="Chromosome"/>
</dbReference>
<feature type="domain" description="Glycosyl transferase family 1" evidence="1">
    <location>
        <begin position="182"/>
        <end position="349"/>
    </location>
</feature>
<evidence type="ECO:0000259" key="1">
    <source>
        <dbReference type="Pfam" id="PF00534"/>
    </source>
</evidence>
<sequence>MKVLEVTNVDFSLRHFLLPLMRGLRAAGHEVVGVCADGPLLADVRGEGFRVEMVPMARSFSPVAQARALGALIGLIRRERPDIVHAHMPISGLLARLAARLCGVPCIAYTCHGFLFNQPGPVARRGLALVLEWLAGRITHRYFTVSRQEAEDARRLHIHPAAEAVGNGRDPARFRPDPEARARIRADLGVPEDAVVIIAVSRLVRHKGYPELLEAMEQVPGAMLWVVGERLASDHGAALDAAFARARQVLGDRLLCVGYRGDVPALLAAADIFTLPSHFEGLPMSVIEAMLSGLPVVATDIRGPREQVVNGRTGLLVPPGEAAPLGRSLNRLVRDAALRRQMGAAGRQRALARYDERVVIAGAVEALLAGTATGADTAPAAERASDGVARDA</sequence>
<dbReference type="Pfam" id="PF00534">
    <property type="entry name" value="Glycos_transf_1"/>
    <property type="match status" value="1"/>
</dbReference>
<dbReference type="InterPro" id="IPR001296">
    <property type="entry name" value="Glyco_trans_1"/>
</dbReference>
<proteinExistence type="predicted"/>
<dbReference type="InterPro" id="IPR050194">
    <property type="entry name" value="Glycosyltransferase_grp1"/>
</dbReference>
<dbReference type="PANTHER" id="PTHR45947">
    <property type="entry name" value="SULFOQUINOVOSYL TRANSFERASE SQD2"/>
    <property type="match status" value="1"/>
</dbReference>
<dbReference type="CDD" id="cd03808">
    <property type="entry name" value="GT4_CapM-like"/>
    <property type="match status" value="1"/>
</dbReference>
<dbReference type="Pfam" id="PF13579">
    <property type="entry name" value="Glyco_trans_4_4"/>
    <property type="match status" value="1"/>
</dbReference>
<keyword evidence="4" id="KW-1185">Reference proteome</keyword>
<evidence type="ECO:0000313" key="3">
    <source>
        <dbReference type="EMBL" id="XAE43793.1"/>
    </source>
</evidence>
<dbReference type="PANTHER" id="PTHR45947:SF3">
    <property type="entry name" value="SULFOQUINOVOSYL TRANSFERASE SQD2"/>
    <property type="match status" value="1"/>
</dbReference>
<dbReference type="Gene3D" id="3.40.50.2000">
    <property type="entry name" value="Glycogen Phosphorylase B"/>
    <property type="match status" value="2"/>
</dbReference>
<name>A0ABZ3D7L9_9PROT</name>
<evidence type="ECO:0000313" key="4">
    <source>
        <dbReference type="Proteomes" id="UP001449795"/>
    </source>
</evidence>
<reference evidence="3 4" key="1">
    <citation type="submission" date="2024-04" db="EMBL/GenBank/DDBJ databases">
        <title>Complete genome sequence of Nguyenibacter vanlangesis HBCM-1154, a strain capable of nitrogen fixation, IAA production, and phosphorus solubilization isolated from sugarcane soil.</title>
        <authorList>
            <person name="MY HANH P."/>
        </authorList>
    </citation>
    <scope>NUCLEOTIDE SEQUENCE [LARGE SCALE GENOMIC DNA]</scope>
    <source>
        <strain evidence="3 4">HBCM 1154</strain>
    </source>
</reference>
<dbReference type="RefSeq" id="WP_342629154.1">
    <property type="nucleotide sequence ID" value="NZ_CP152276.1"/>
</dbReference>
<feature type="domain" description="Glycosyltransferase subfamily 4-like N-terminal" evidence="2">
    <location>
        <begin position="18"/>
        <end position="167"/>
    </location>
</feature>
<gene>
    <name evidence="3" type="ORF">AAC691_04965</name>
</gene>
<evidence type="ECO:0000259" key="2">
    <source>
        <dbReference type="Pfam" id="PF13579"/>
    </source>
</evidence>
<accession>A0ABZ3D7L9</accession>